<dbReference type="NCBIfam" id="TIGR02937">
    <property type="entry name" value="sigma70-ECF"/>
    <property type="match status" value="1"/>
</dbReference>
<dbReference type="SUPFAM" id="SSF88659">
    <property type="entry name" value="Sigma3 and sigma4 domains of RNA polymerase sigma factors"/>
    <property type="match status" value="1"/>
</dbReference>
<keyword evidence="2" id="KW-0731">Sigma factor</keyword>
<name>A0A2V3VNH1_9BACI</name>
<dbReference type="InterPro" id="IPR013324">
    <property type="entry name" value="RNA_pol_sigma_r3/r4-like"/>
</dbReference>
<dbReference type="RefSeq" id="WP_110396924.1">
    <property type="nucleotide sequence ID" value="NZ_JBHUHB010000001.1"/>
</dbReference>
<evidence type="ECO:0000256" key="4">
    <source>
        <dbReference type="ARBA" id="ARBA00023163"/>
    </source>
</evidence>
<gene>
    <name evidence="6" type="ORF">DFR56_11682</name>
</gene>
<dbReference type="Proteomes" id="UP000247978">
    <property type="component" value="Unassembled WGS sequence"/>
</dbReference>
<dbReference type="EMBL" id="QJJQ01000016">
    <property type="protein sequence ID" value="PXW83403.1"/>
    <property type="molecule type" value="Genomic_DNA"/>
</dbReference>
<feature type="domain" description="RNA polymerase sigma-70 region 4" evidence="5">
    <location>
        <begin position="145"/>
        <end position="192"/>
    </location>
</feature>
<keyword evidence="1" id="KW-0805">Transcription regulation</keyword>
<keyword evidence="7" id="KW-1185">Reference proteome</keyword>
<accession>A0A2V3VNH1</accession>
<dbReference type="GO" id="GO:0006352">
    <property type="term" value="P:DNA-templated transcription initiation"/>
    <property type="evidence" value="ECO:0007669"/>
    <property type="project" value="InterPro"/>
</dbReference>
<protein>
    <submittedName>
        <fullName evidence="6">RNA polymerase sigma factor (Sigma-70 family)</fullName>
    </submittedName>
</protein>
<dbReference type="AlphaFoldDB" id="A0A2V3VNH1"/>
<reference evidence="6 7" key="1">
    <citation type="submission" date="2018-05" db="EMBL/GenBank/DDBJ databases">
        <title>Genomic Encyclopedia of Type Strains, Phase IV (KMG-IV): sequencing the most valuable type-strain genomes for metagenomic binning, comparative biology and taxonomic classification.</title>
        <authorList>
            <person name="Goeker M."/>
        </authorList>
    </citation>
    <scope>NUCLEOTIDE SEQUENCE [LARGE SCALE GENOMIC DNA]</scope>
    <source>
        <strain evidence="6 7">DSM 28556</strain>
    </source>
</reference>
<proteinExistence type="predicted"/>
<evidence type="ECO:0000259" key="5">
    <source>
        <dbReference type="Pfam" id="PF04545"/>
    </source>
</evidence>
<keyword evidence="4" id="KW-0804">Transcription</keyword>
<evidence type="ECO:0000256" key="2">
    <source>
        <dbReference type="ARBA" id="ARBA00023082"/>
    </source>
</evidence>
<evidence type="ECO:0000256" key="3">
    <source>
        <dbReference type="ARBA" id="ARBA00023125"/>
    </source>
</evidence>
<comment type="caution">
    <text evidence="6">The sequence shown here is derived from an EMBL/GenBank/DDBJ whole genome shotgun (WGS) entry which is preliminary data.</text>
</comment>
<dbReference type="GO" id="GO:0016987">
    <property type="term" value="F:sigma factor activity"/>
    <property type="evidence" value="ECO:0007669"/>
    <property type="project" value="UniProtKB-KW"/>
</dbReference>
<organism evidence="6 7">
    <name type="scientific">Pseudogracilibacillus auburnensis</name>
    <dbReference type="NCBI Taxonomy" id="1494959"/>
    <lineage>
        <taxon>Bacteria</taxon>
        <taxon>Bacillati</taxon>
        <taxon>Bacillota</taxon>
        <taxon>Bacilli</taxon>
        <taxon>Bacillales</taxon>
        <taxon>Bacillaceae</taxon>
        <taxon>Pseudogracilibacillus</taxon>
    </lineage>
</organism>
<evidence type="ECO:0000313" key="7">
    <source>
        <dbReference type="Proteomes" id="UP000247978"/>
    </source>
</evidence>
<dbReference type="Pfam" id="PF04545">
    <property type="entry name" value="Sigma70_r4"/>
    <property type="match status" value="1"/>
</dbReference>
<dbReference type="CDD" id="cd06171">
    <property type="entry name" value="Sigma70_r4"/>
    <property type="match status" value="1"/>
</dbReference>
<evidence type="ECO:0000313" key="6">
    <source>
        <dbReference type="EMBL" id="PXW83403.1"/>
    </source>
</evidence>
<dbReference type="InterPro" id="IPR014284">
    <property type="entry name" value="RNA_pol_sigma-70_dom"/>
</dbReference>
<dbReference type="GO" id="GO:0003677">
    <property type="term" value="F:DNA binding"/>
    <property type="evidence" value="ECO:0007669"/>
    <property type="project" value="UniProtKB-KW"/>
</dbReference>
<dbReference type="Gene3D" id="1.20.140.160">
    <property type="match status" value="1"/>
</dbReference>
<evidence type="ECO:0000256" key="1">
    <source>
        <dbReference type="ARBA" id="ARBA00023015"/>
    </source>
</evidence>
<dbReference type="InterPro" id="IPR007630">
    <property type="entry name" value="RNA_pol_sigma70_r4"/>
</dbReference>
<sequence length="199" mass="23782">MVTHQEKLKKFYLENDALMQNEVIQSFLKSAKNEQLLAQVLMDPSDKNTKELDKQFKEYYLKIKIIKYISSLIYFYTIDFDKKNNRRNSRFTLILDAPKQQNDNDNPVNVIDVQPSKHTTETAYFENMQTFQELIESTRLYNAYQKLTSKQKEVLNLIYIQEFTMKEIARLYEDTPQNISNIHKRALKKIKESFEEDRG</sequence>
<dbReference type="PANTHER" id="PTHR30385">
    <property type="entry name" value="SIGMA FACTOR F FLAGELLAR"/>
    <property type="match status" value="1"/>
</dbReference>
<keyword evidence="3" id="KW-0238">DNA-binding</keyword>